<comment type="caution">
    <text evidence="1">The sequence shown here is derived from an EMBL/GenBank/DDBJ whole genome shotgun (WGS) entry which is preliminary data.</text>
</comment>
<name>A0ACB7U864_DIOAL</name>
<protein>
    <submittedName>
        <fullName evidence="1">Triacylglycerol lipase protein</fullName>
        <ecNumber evidence="1">3.1.1.3</ecNumber>
    </submittedName>
</protein>
<organism evidence="1 2">
    <name type="scientific">Dioscorea alata</name>
    <name type="common">Purple yam</name>
    <dbReference type="NCBI Taxonomy" id="55571"/>
    <lineage>
        <taxon>Eukaryota</taxon>
        <taxon>Viridiplantae</taxon>
        <taxon>Streptophyta</taxon>
        <taxon>Embryophyta</taxon>
        <taxon>Tracheophyta</taxon>
        <taxon>Spermatophyta</taxon>
        <taxon>Magnoliopsida</taxon>
        <taxon>Liliopsida</taxon>
        <taxon>Dioscoreales</taxon>
        <taxon>Dioscoreaceae</taxon>
        <taxon>Dioscorea</taxon>
    </lineage>
</organism>
<dbReference type="EC" id="3.1.1.3" evidence="1"/>
<evidence type="ECO:0000313" key="1">
    <source>
        <dbReference type="EMBL" id="KAH7656514.1"/>
    </source>
</evidence>
<dbReference type="EMBL" id="CM037028">
    <property type="protein sequence ID" value="KAH7656514.1"/>
    <property type="molecule type" value="Genomic_DNA"/>
</dbReference>
<reference evidence="2" key="1">
    <citation type="journal article" date="2022" name="Nat. Commun.">
        <title>Chromosome evolution and the genetic basis of agronomically important traits in greater yam.</title>
        <authorList>
            <person name="Bredeson J.V."/>
            <person name="Lyons J.B."/>
            <person name="Oniyinde I.O."/>
            <person name="Okereke N.R."/>
            <person name="Kolade O."/>
            <person name="Nnabue I."/>
            <person name="Nwadili C.O."/>
            <person name="Hribova E."/>
            <person name="Parker M."/>
            <person name="Nwogha J."/>
            <person name="Shu S."/>
            <person name="Carlson J."/>
            <person name="Kariba R."/>
            <person name="Muthemba S."/>
            <person name="Knop K."/>
            <person name="Barton G.J."/>
            <person name="Sherwood A.V."/>
            <person name="Lopez-Montes A."/>
            <person name="Asiedu R."/>
            <person name="Jamnadass R."/>
            <person name="Muchugi A."/>
            <person name="Goodstein D."/>
            <person name="Egesi C.N."/>
            <person name="Featherston J."/>
            <person name="Asfaw A."/>
            <person name="Simpson G.G."/>
            <person name="Dolezel J."/>
            <person name="Hendre P.S."/>
            <person name="Van Deynze A."/>
            <person name="Kumar P.L."/>
            <person name="Obidiegwu J.E."/>
            <person name="Bhattacharjee R."/>
            <person name="Rokhsar D.S."/>
        </authorList>
    </citation>
    <scope>NUCLEOTIDE SEQUENCE [LARGE SCALE GENOMIC DNA]</scope>
    <source>
        <strain evidence="2">cv. TDa95/00328</strain>
    </source>
</reference>
<sequence>MGLSMASFVECVLRRCLLLTGLRSRSIQIDSDTTLHCWLSKSLSIPKPNSKPVLLLIHGFGPLSTWQWYSQIRPLSRHYDLVIPDLVFFGESTTRSSARSEVFQAESLARLMDTILTPGRRFDVVGTSYGGFVAYHMARSCGPEKVRKVVIASSDLLKKEADDRALAERGGVNHVSDLMIPKGPAEVRRFASLVVYKPPKFMPDFVVRDVLMKLFNVNVAQKMELMRSLTLPDETKFQLTPLPQEAMLIWGQQDRIFP</sequence>
<proteinExistence type="predicted"/>
<accession>A0ACB7U864</accession>
<keyword evidence="1" id="KW-0378">Hydrolase</keyword>
<keyword evidence="2" id="KW-1185">Reference proteome</keyword>
<evidence type="ECO:0000313" key="2">
    <source>
        <dbReference type="Proteomes" id="UP000827976"/>
    </source>
</evidence>
<dbReference type="Proteomes" id="UP000827976">
    <property type="component" value="Chromosome 18"/>
</dbReference>
<gene>
    <name evidence="1" type="ORF">IHE45_18G078800</name>
</gene>